<dbReference type="CTD" id="970"/>
<evidence type="ECO:0000256" key="7">
    <source>
        <dbReference type="ARBA" id="ARBA00022989"/>
    </source>
</evidence>
<keyword evidence="6" id="KW-0735">Signal-anchor</keyword>
<evidence type="ECO:0000259" key="16">
    <source>
        <dbReference type="PROSITE" id="PS50049"/>
    </source>
</evidence>
<evidence type="ECO:0000313" key="18">
    <source>
        <dbReference type="Proteomes" id="UP000694394"/>
    </source>
</evidence>
<evidence type="ECO:0000256" key="6">
    <source>
        <dbReference type="ARBA" id="ARBA00022968"/>
    </source>
</evidence>
<evidence type="ECO:0000256" key="2">
    <source>
        <dbReference type="ARBA" id="ARBA00008670"/>
    </source>
</evidence>
<dbReference type="EMBL" id="ABDC03028086">
    <property type="status" value="NOT_ANNOTATED_CDS"/>
    <property type="molecule type" value="Genomic_DNA"/>
</dbReference>
<keyword evidence="7 15" id="KW-1133">Transmembrane helix</keyword>
<dbReference type="Ensembl" id="ENSMICT00000070675.1">
    <property type="protein sequence ID" value="ENSMICP00000049137.1"/>
    <property type="gene ID" value="ENSMICG00000042047.1"/>
</dbReference>
<dbReference type="Gene3D" id="2.60.120.40">
    <property type="match status" value="1"/>
</dbReference>
<dbReference type="GO" id="GO:0070062">
    <property type="term" value="C:extracellular exosome"/>
    <property type="evidence" value="ECO:0007669"/>
    <property type="project" value="TreeGrafter"/>
</dbReference>
<dbReference type="GO" id="GO:0097191">
    <property type="term" value="P:extrinsic apoptotic signaling pathway"/>
    <property type="evidence" value="ECO:0007669"/>
    <property type="project" value="Ensembl"/>
</dbReference>
<dbReference type="GO" id="GO:0002456">
    <property type="term" value="P:T cell mediated immunity"/>
    <property type="evidence" value="ECO:0007669"/>
    <property type="project" value="Ensembl"/>
</dbReference>
<organism evidence="17 18">
    <name type="scientific">Microcebus murinus</name>
    <name type="common">Gray mouse lemur</name>
    <name type="synonym">Lemur murinus</name>
    <dbReference type="NCBI Taxonomy" id="30608"/>
    <lineage>
        <taxon>Eukaryota</taxon>
        <taxon>Metazoa</taxon>
        <taxon>Chordata</taxon>
        <taxon>Craniata</taxon>
        <taxon>Vertebrata</taxon>
        <taxon>Euteleostomi</taxon>
        <taxon>Mammalia</taxon>
        <taxon>Eutheria</taxon>
        <taxon>Euarchontoglires</taxon>
        <taxon>Primates</taxon>
        <taxon>Strepsirrhini</taxon>
        <taxon>Lemuriformes</taxon>
        <taxon>Cheirogaleidae</taxon>
        <taxon>Microcebus</taxon>
    </lineage>
</organism>
<evidence type="ECO:0000256" key="11">
    <source>
        <dbReference type="ARBA" id="ARBA00056142"/>
    </source>
</evidence>
<dbReference type="GO" id="GO:0090717">
    <property type="term" value="P:adaptive immune memory response involving T cells and B cells"/>
    <property type="evidence" value="ECO:0007669"/>
    <property type="project" value="Ensembl"/>
</dbReference>
<keyword evidence="9" id="KW-1015">Disulfide bond</keyword>
<keyword evidence="4" id="KW-1003">Cell membrane</keyword>
<evidence type="ECO:0000256" key="13">
    <source>
        <dbReference type="ARBA" id="ARBA00079428"/>
    </source>
</evidence>
<evidence type="ECO:0000256" key="12">
    <source>
        <dbReference type="ARBA" id="ARBA00069526"/>
    </source>
</evidence>
<comment type="subunit">
    <text evidence="3">Homotrimer.</text>
</comment>
<dbReference type="GO" id="GO:0042100">
    <property type="term" value="P:B cell proliferation"/>
    <property type="evidence" value="ECO:0007669"/>
    <property type="project" value="Ensembl"/>
</dbReference>
<dbReference type="SMART" id="SM00207">
    <property type="entry name" value="TNF"/>
    <property type="match status" value="1"/>
</dbReference>
<keyword evidence="8 15" id="KW-0472">Membrane</keyword>
<dbReference type="PANTHER" id="PTHR15152">
    <property type="entry name" value="CD70 ANTIGEN"/>
    <property type="match status" value="1"/>
</dbReference>
<dbReference type="PANTHER" id="PTHR15152:SF0">
    <property type="entry name" value="CD70 ANTIGEN"/>
    <property type="match status" value="1"/>
</dbReference>
<evidence type="ECO:0000313" key="17">
    <source>
        <dbReference type="Ensembl" id="ENSMICP00000049137.1"/>
    </source>
</evidence>
<gene>
    <name evidence="17" type="primary">CD70</name>
</gene>
<evidence type="ECO:0000256" key="4">
    <source>
        <dbReference type="ARBA" id="ARBA00022475"/>
    </source>
</evidence>
<comment type="subcellular location">
    <subcellularLocation>
        <location evidence="1">Cell membrane</location>
        <topology evidence="1">Single-pass type II membrane protein</topology>
    </subcellularLocation>
</comment>
<dbReference type="InterPro" id="IPR008983">
    <property type="entry name" value="Tumour_necrosis_fac-like_dom"/>
</dbReference>
<dbReference type="GO" id="GO:0005164">
    <property type="term" value="F:tumor necrosis factor receptor binding"/>
    <property type="evidence" value="ECO:0007669"/>
    <property type="project" value="InterPro"/>
</dbReference>
<comment type="similarity">
    <text evidence="2">Belongs to the tumor necrosis factor family.</text>
</comment>
<dbReference type="FunFam" id="2.60.120.40:FF:000027">
    <property type="entry name" value="CD70 antigen"/>
    <property type="match status" value="1"/>
</dbReference>
<dbReference type="GO" id="GO:0160162">
    <property type="term" value="P:CD27 signaling pathway"/>
    <property type="evidence" value="ECO:0007669"/>
    <property type="project" value="Ensembl"/>
</dbReference>
<evidence type="ECO:0000256" key="10">
    <source>
        <dbReference type="ARBA" id="ARBA00023180"/>
    </source>
</evidence>
<reference evidence="17" key="2">
    <citation type="submission" date="2025-08" db="UniProtKB">
        <authorList>
            <consortium name="Ensembl"/>
        </authorList>
    </citation>
    <scope>IDENTIFICATION</scope>
</reference>
<dbReference type="RefSeq" id="XP_012617204.1">
    <property type="nucleotide sequence ID" value="XM_012761750.1"/>
</dbReference>
<dbReference type="GeneTree" id="ENSGT00390000006744"/>
<dbReference type="PROSITE" id="PS50049">
    <property type="entry name" value="THD_2"/>
    <property type="match status" value="1"/>
</dbReference>
<comment type="function">
    <text evidence="11">Expressed at the plasma membrane of B cells, it is the ligand of the CD27 receptor which is specifically expressed at the surface of T cells. The CD70-CD27 signaling pathway mediates antigen-specific T cell activation and expansion which in turn provides immune surveillance of B cells.</text>
</comment>
<evidence type="ECO:0000256" key="14">
    <source>
        <dbReference type="ARBA" id="ARBA00083727"/>
    </source>
</evidence>
<dbReference type="InterPro" id="IPR042374">
    <property type="entry name" value="CD70"/>
</dbReference>
<dbReference type="Proteomes" id="UP000694394">
    <property type="component" value="Chromosome 24"/>
</dbReference>
<dbReference type="KEGG" id="mmur:105869711"/>
<evidence type="ECO:0000256" key="3">
    <source>
        <dbReference type="ARBA" id="ARBA00011233"/>
    </source>
</evidence>
<proteinExistence type="inferred from homology"/>
<evidence type="ECO:0000256" key="8">
    <source>
        <dbReference type="ARBA" id="ARBA00023136"/>
    </source>
</evidence>
<evidence type="ECO:0000256" key="1">
    <source>
        <dbReference type="ARBA" id="ARBA00004401"/>
    </source>
</evidence>
<reference evidence="17" key="1">
    <citation type="submission" date="2016-12" db="EMBL/GenBank/DDBJ databases">
        <title>Mouse lemur reference genome and diversity panel.</title>
        <authorList>
            <person name="Harris R."/>
            <person name="Larsen P."/>
            <person name="Liu Y."/>
            <person name="Hughes D.S."/>
            <person name="Murali S."/>
            <person name="Raveendran M."/>
            <person name="Korchina V."/>
            <person name="Wang M."/>
            <person name="Jhangiani S."/>
            <person name="Bandaranaike D."/>
            <person name="Bellair M."/>
            <person name="Blankenburg K."/>
            <person name="Chao H."/>
            <person name="Dahdouli M."/>
            <person name="Dinh H."/>
            <person name="Doddapaneni H."/>
            <person name="English A."/>
            <person name="Firestine M."/>
            <person name="Gnanaolivu R."/>
            <person name="Gross S."/>
            <person name="Hernandez B."/>
            <person name="Javaid M."/>
            <person name="Jayaseelan J."/>
            <person name="Jones J."/>
            <person name="Khan Z."/>
            <person name="Kovar C."/>
            <person name="Kurapati P."/>
            <person name="Le B."/>
            <person name="Lee S."/>
            <person name="Li M."/>
            <person name="Mathew T."/>
            <person name="Narasimhan A."/>
            <person name="Ngo D."/>
            <person name="Nguyen L."/>
            <person name="Okwuonu G."/>
            <person name="Ongeri F."/>
            <person name="Osuji N."/>
            <person name="Pu L.-L."/>
            <person name="Puazo M."/>
            <person name="Quiroz J."/>
            <person name="Raj R."/>
            <person name="Rajbhandari K."/>
            <person name="Reid J.G."/>
            <person name="Santibanez J."/>
            <person name="Sexton D."/>
            <person name="Skinner E."/>
            <person name="Vee V."/>
            <person name="Weissenberger G."/>
            <person name="Wu Y."/>
            <person name="Xin Y."/>
            <person name="Han Y."/>
            <person name="Campbell C."/>
            <person name="Brown A."/>
            <person name="Sullivan B."/>
            <person name="Shelton J."/>
            <person name="Brown S."/>
            <person name="Dudchenko O."/>
            <person name="Machol I."/>
            <person name="Durand N."/>
            <person name="Shamim M."/>
            <person name="Lieberman A."/>
            <person name="Muzny D.M."/>
            <person name="Richards S."/>
            <person name="Yoder A."/>
            <person name="Worley K.C."/>
            <person name="Rogers J."/>
            <person name="Gibbs R.A."/>
        </authorList>
    </citation>
    <scope>NUCLEOTIDE SEQUENCE [LARGE SCALE GENOMIC DNA]</scope>
</reference>
<dbReference type="EMBL" id="ABDC03028087">
    <property type="status" value="NOT_ANNOTATED_CDS"/>
    <property type="molecule type" value="Genomic_DNA"/>
</dbReference>
<protein>
    <recommendedName>
        <fullName evidence="12">CD70 antigen</fullName>
    </recommendedName>
    <alternativeName>
        <fullName evidence="14">CD27 ligand</fullName>
    </alternativeName>
    <alternativeName>
        <fullName evidence="13">Tumor necrosis factor ligand superfamily member 7</fullName>
    </alternativeName>
</protein>
<dbReference type="GeneID" id="105869711"/>
<dbReference type="OrthoDB" id="9444364at2759"/>
<sequence length="191" mass="20918">MPEDGAGCSVRRLHWPWGAKAVLALLCLVMVPCSVYLILPTRGQQQQLEPPGWDIAELQLNHAGPRQDPRLCWQGGPALGRTFLHGPELDDGQLRVRRKGIYRLHIQVTLANCPSRQISVPRNATVTVGICASTAYSLMRLPFNGHCTVSSQRLAPLAVGDALCTNLTLPLLPSQNADQTFFGIQWVHPGT</sequence>
<evidence type="ECO:0000256" key="15">
    <source>
        <dbReference type="SAM" id="Phobius"/>
    </source>
</evidence>
<keyword evidence="18" id="KW-1185">Reference proteome</keyword>
<dbReference type="SUPFAM" id="SSF49842">
    <property type="entry name" value="TNF-like"/>
    <property type="match status" value="1"/>
</dbReference>
<dbReference type="InterPro" id="IPR006052">
    <property type="entry name" value="TNF_dom"/>
</dbReference>
<feature type="transmembrane region" description="Helical" evidence="15">
    <location>
        <begin position="21"/>
        <end position="39"/>
    </location>
</feature>
<evidence type="ECO:0000256" key="5">
    <source>
        <dbReference type="ARBA" id="ARBA00022692"/>
    </source>
</evidence>
<dbReference type="GO" id="GO:0033209">
    <property type="term" value="P:tumor necrosis factor-mediated signaling pathway"/>
    <property type="evidence" value="ECO:0007669"/>
    <property type="project" value="InterPro"/>
</dbReference>
<dbReference type="GO" id="GO:0019724">
    <property type="term" value="P:B cell mediated immunity"/>
    <property type="evidence" value="ECO:0007669"/>
    <property type="project" value="Ensembl"/>
</dbReference>
<keyword evidence="5 15" id="KW-0812">Transmembrane</keyword>
<accession>A0A8B7G4T8</accession>
<dbReference type="GO" id="GO:0042110">
    <property type="term" value="P:T cell activation"/>
    <property type="evidence" value="ECO:0007669"/>
    <property type="project" value="Ensembl"/>
</dbReference>
<keyword evidence="10" id="KW-0325">Glycoprotein</keyword>
<reference evidence="17" key="3">
    <citation type="submission" date="2025-09" db="UniProtKB">
        <authorList>
            <consortium name="Ensembl"/>
        </authorList>
    </citation>
    <scope>IDENTIFICATION</scope>
</reference>
<dbReference type="AlphaFoldDB" id="A0A8B7G4T8"/>
<dbReference type="SMR" id="A0A8B7G4T8"/>
<evidence type="ECO:0000256" key="9">
    <source>
        <dbReference type="ARBA" id="ARBA00023157"/>
    </source>
</evidence>
<dbReference type="GO" id="GO:0005886">
    <property type="term" value="C:plasma membrane"/>
    <property type="evidence" value="ECO:0007669"/>
    <property type="project" value="UniProtKB-SubCell"/>
</dbReference>
<name>A0A8B7G4T8_MICMU</name>
<dbReference type="GO" id="GO:0048018">
    <property type="term" value="F:receptor ligand activity"/>
    <property type="evidence" value="ECO:0007669"/>
    <property type="project" value="Ensembl"/>
</dbReference>
<feature type="domain" description="THD" evidence="16">
    <location>
        <begin position="54"/>
        <end position="187"/>
    </location>
</feature>